<dbReference type="RefSeq" id="WP_109332863.1">
    <property type="nucleotide sequence ID" value="NZ_CP021354.1"/>
</dbReference>
<keyword evidence="1" id="KW-0812">Transmembrane</keyword>
<accession>A0A2S2C033</accession>
<evidence type="ECO:0000313" key="2">
    <source>
        <dbReference type="EMBL" id="AWK74164.1"/>
    </source>
</evidence>
<reference evidence="2 3" key="1">
    <citation type="submission" date="2017-05" db="EMBL/GenBank/DDBJ databases">
        <title>Isolation of Rhodococcus sp. S2-17 biodegrading of BP-3.</title>
        <authorList>
            <person name="Lee Y."/>
            <person name="Kim K.H."/>
            <person name="Chun B.H."/>
            <person name="Jung H.S."/>
            <person name="Jeon C.O."/>
        </authorList>
    </citation>
    <scope>NUCLEOTIDE SEQUENCE [LARGE SCALE GENOMIC DNA]</scope>
    <source>
        <strain evidence="2 3">S2-17</strain>
    </source>
</reference>
<protein>
    <submittedName>
        <fullName evidence="2">Uncharacterized protein</fullName>
    </submittedName>
</protein>
<name>A0A2S2C033_9NOCA</name>
<feature type="transmembrane region" description="Helical" evidence="1">
    <location>
        <begin position="16"/>
        <end position="38"/>
    </location>
</feature>
<keyword evidence="1" id="KW-1133">Transmembrane helix</keyword>
<dbReference type="AlphaFoldDB" id="A0A2S2C033"/>
<gene>
    <name evidence="2" type="ORF">CBI38_24035</name>
</gene>
<feature type="transmembrane region" description="Helical" evidence="1">
    <location>
        <begin position="89"/>
        <end position="109"/>
    </location>
</feature>
<feature type="transmembrane region" description="Helical" evidence="1">
    <location>
        <begin position="58"/>
        <end position="77"/>
    </location>
</feature>
<organism evidence="2 3">
    <name type="scientific">Rhodococcus oxybenzonivorans</name>
    <dbReference type="NCBI Taxonomy" id="1990687"/>
    <lineage>
        <taxon>Bacteria</taxon>
        <taxon>Bacillati</taxon>
        <taxon>Actinomycetota</taxon>
        <taxon>Actinomycetes</taxon>
        <taxon>Mycobacteriales</taxon>
        <taxon>Nocardiaceae</taxon>
        <taxon>Rhodococcus</taxon>
    </lineage>
</organism>
<evidence type="ECO:0000256" key="1">
    <source>
        <dbReference type="SAM" id="Phobius"/>
    </source>
</evidence>
<proteinExistence type="predicted"/>
<keyword evidence="3" id="KW-1185">Reference proteome</keyword>
<keyword evidence="1" id="KW-0472">Membrane</keyword>
<evidence type="ECO:0000313" key="3">
    <source>
        <dbReference type="Proteomes" id="UP000245711"/>
    </source>
</evidence>
<dbReference type="OrthoDB" id="4563543at2"/>
<dbReference type="EMBL" id="CP021354">
    <property type="protein sequence ID" value="AWK74164.1"/>
    <property type="molecule type" value="Genomic_DNA"/>
</dbReference>
<sequence length="117" mass="12856">MTTDESRDTDRTFRSAATFTLSVLGAALLTMVVALVWMSTQSGDCTDSMMECAGDEKYLLVFGPPLVLLLGGVTAFVRTYQVWRAGGRWFVWQGAGWMLFVLMLIYAAASSRALLDV</sequence>
<dbReference type="Proteomes" id="UP000245711">
    <property type="component" value="Chromosome"/>
</dbReference>
<dbReference type="KEGG" id="roz:CBI38_24035"/>